<dbReference type="EMBL" id="JANPWB010000010">
    <property type="protein sequence ID" value="KAJ1145623.1"/>
    <property type="molecule type" value="Genomic_DNA"/>
</dbReference>
<sequence>MDEICHYLGVKQIRTSVYHPQTDGLVERYKLVDGAASPLGLPVSEGPPQQNRAPEETEKRKWTDCGEKERSGRSNTATEQRRVTDTATEEDQRHGWKRELKGKCLGLSATPAVVQEAHSETASHASGEAWHNQVLLEIRIREQGLSGGGAGGSGEERHRGAGRKQKD</sequence>
<comment type="caution">
    <text evidence="2">The sequence shown here is derived from an EMBL/GenBank/DDBJ whole genome shotgun (WGS) entry which is preliminary data.</text>
</comment>
<name>A0AAV7R4G3_PLEWA</name>
<evidence type="ECO:0000313" key="3">
    <source>
        <dbReference type="Proteomes" id="UP001066276"/>
    </source>
</evidence>
<dbReference type="Proteomes" id="UP001066276">
    <property type="component" value="Chromosome 6"/>
</dbReference>
<feature type="region of interest" description="Disordered" evidence="1">
    <location>
        <begin position="144"/>
        <end position="167"/>
    </location>
</feature>
<organism evidence="2 3">
    <name type="scientific">Pleurodeles waltl</name>
    <name type="common">Iberian ribbed newt</name>
    <dbReference type="NCBI Taxonomy" id="8319"/>
    <lineage>
        <taxon>Eukaryota</taxon>
        <taxon>Metazoa</taxon>
        <taxon>Chordata</taxon>
        <taxon>Craniata</taxon>
        <taxon>Vertebrata</taxon>
        <taxon>Euteleostomi</taxon>
        <taxon>Amphibia</taxon>
        <taxon>Batrachia</taxon>
        <taxon>Caudata</taxon>
        <taxon>Salamandroidea</taxon>
        <taxon>Salamandridae</taxon>
        <taxon>Pleurodelinae</taxon>
        <taxon>Pleurodeles</taxon>
    </lineage>
</organism>
<gene>
    <name evidence="2" type="ORF">NDU88_011909</name>
</gene>
<feature type="compositionally biased region" description="Basic and acidic residues" evidence="1">
    <location>
        <begin position="53"/>
        <end position="72"/>
    </location>
</feature>
<protein>
    <recommendedName>
        <fullName evidence="4">Integrase catalytic domain-containing protein</fullName>
    </recommendedName>
</protein>
<evidence type="ECO:0000256" key="1">
    <source>
        <dbReference type="SAM" id="MobiDB-lite"/>
    </source>
</evidence>
<dbReference type="AlphaFoldDB" id="A0AAV7R4G3"/>
<keyword evidence="3" id="KW-1185">Reference proteome</keyword>
<feature type="region of interest" description="Disordered" evidence="1">
    <location>
        <begin position="37"/>
        <end position="95"/>
    </location>
</feature>
<proteinExistence type="predicted"/>
<evidence type="ECO:0008006" key="4">
    <source>
        <dbReference type="Google" id="ProtNLM"/>
    </source>
</evidence>
<feature type="compositionally biased region" description="Basic and acidic residues" evidence="1">
    <location>
        <begin position="79"/>
        <end position="95"/>
    </location>
</feature>
<reference evidence="2" key="1">
    <citation type="journal article" date="2022" name="bioRxiv">
        <title>Sequencing and chromosome-scale assembly of the giantPleurodeles waltlgenome.</title>
        <authorList>
            <person name="Brown T."/>
            <person name="Elewa A."/>
            <person name="Iarovenko S."/>
            <person name="Subramanian E."/>
            <person name="Araus A.J."/>
            <person name="Petzold A."/>
            <person name="Susuki M."/>
            <person name="Suzuki K.-i.T."/>
            <person name="Hayashi T."/>
            <person name="Toyoda A."/>
            <person name="Oliveira C."/>
            <person name="Osipova E."/>
            <person name="Leigh N.D."/>
            <person name="Simon A."/>
            <person name="Yun M.H."/>
        </authorList>
    </citation>
    <scope>NUCLEOTIDE SEQUENCE</scope>
    <source>
        <strain evidence="2">20211129_DDA</strain>
        <tissue evidence="2">Liver</tissue>
    </source>
</reference>
<accession>A0AAV7R4G3</accession>
<evidence type="ECO:0000313" key="2">
    <source>
        <dbReference type="EMBL" id="KAJ1145623.1"/>
    </source>
</evidence>